<protein>
    <submittedName>
        <fullName evidence="2">Domain of uncharacterized function (DUF1963)</fullName>
    </submittedName>
</protein>
<dbReference type="InterPro" id="IPR015315">
    <property type="entry name" value="DUF1963"/>
</dbReference>
<gene>
    <name evidence="2" type="ORF">SAMEA3906486_01351</name>
</gene>
<name>A0A157S9N8_9BORD</name>
<evidence type="ECO:0000313" key="2">
    <source>
        <dbReference type="EMBL" id="SAI67150.1"/>
    </source>
</evidence>
<keyword evidence="1" id="KW-0732">Signal</keyword>
<feature type="signal peptide" evidence="1">
    <location>
        <begin position="1"/>
        <end position="22"/>
    </location>
</feature>
<dbReference type="STRING" id="288768.SAMEA3906486_01351"/>
<dbReference type="SUPFAM" id="SSF103032">
    <property type="entry name" value="Hypothetical protein YwqG"/>
    <property type="match status" value="1"/>
</dbReference>
<sequence>MPGRRCFVKGALGMAVAGMAPAWPLRAQPSLADPMRAKVPGPIPTLAALDASLAAAGVGRADREWLAGLAQPGVALQDMSADDADIPVGASKAGGDPDLPDGMAWPTRPPTSVGRKEVEVLRQLQATQPAVGDDYLTRQIAVKEPLARREAPLAFLLQVDLAACAATGPLDPDIPRAGRLLLFYDMVFLPGYGHDKEGNALFRLVHLDGGTDTLRRRTPPDMGAAVYADEPPLRDRLPSAMLKPVYTYTVPDFGSAPVLGRYAMAGRYPHQAWVEADGGAAALGTRLGGWPANIQNDMAIELAAMEAGVEPPYGTRYPEFVRMMSKRAQQWVMLLQVVSYGDVDYNGNYYVWIKREHLRARDFSKARLIYQTD</sequence>
<dbReference type="InterPro" id="IPR035948">
    <property type="entry name" value="YwqG-like_sf"/>
</dbReference>
<feature type="chain" id="PRO_5007616029" evidence="1">
    <location>
        <begin position="23"/>
        <end position="373"/>
    </location>
</feature>
<dbReference type="PANTHER" id="PTHR36436">
    <property type="entry name" value="SLL5081 PROTEIN"/>
    <property type="match status" value="1"/>
</dbReference>
<evidence type="ECO:0000313" key="3">
    <source>
        <dbReference type="Proteomes" id="UP000076848"/>
    </source>
</evidence>
<reference evidence="2 3" key="1">
    <citation type="submission" date="2016-04" db="EMBL/GenBank/DDBJ databases">
        <authorList>
            <consortium name="Pathogen Informatics"/>
        </authorList>
    </citation>
    <scope>NUCLEOTIDE SEQUENCE [LARGE SCALE GENOMIC DNA]</scope>
    <source>
        <strain evidence="2 3">H050680373</strain>
    </source>
</reference>
<dbReference type="Pfam" id="PF09234">
    <property type="entry name" value="DUF1963"/>
    <property type="match status" value="1"/>
</dbReference>
<organism evidence="2 3">
    <name type="scientific">Bordetella ansorpii</name>
    <dbReference type="NCBI Taxonomy" id="288768"/>
    <lineage>
        <taxon>Bacteria</taxon>
        <taxon>Pseudomonadati</taxon>
        <taxon>Pseudomonadota</taxon>
        <taxon>Betaproteobacteria</taxon>
        <taxon>Burkholderiales</taxon>
        <taxon>Alcaligenaceae</taxon>
        <taxon>Bordetella</taxon>
    </lineage>
</organism>
<keyword evidence="3" id="KW-1185">Reference proteome</keyword>
<dbReference type="EMBL" id="FKIF01000002">
    <property type="protein sequence ID" value="SAI67150.1"/>
    <property type="molecule type" value="Genomic_DNA"/>
</dbReference>
<dbReference type="Proteomes" id="UP000076848">
    <property type="component" value="Unassembled WGS sequence"/>
</dbReference>
<accession>A0A157S9N8</accession>
<dbReference type="PANTHER" id="PTHR36436:SF6">
    <property type="entry name" value="SLL5081 PROTEIN"/>
    <property type="match status" value="1"/>
</dbReference>
<dbReference type="Gene3D" id="2.30.320.10">
    <property type="entry name" value="YwqG-like"/>
    <property type="match status" value="1"/>
</dbReference>
<dbReference type="PROSITE" id="PS51318">
    <property type="entry name" value="TAT"/>
    <property type="match status" value="1"/>
</dbReference>
<dbReference type="AlphaFoldDB" id="A0A157S9N8"/>
<dbReference type="InterPro" id="IPR006311">
    <property type="entry name" value="TAT_signal"/>
</dbReference>
<dbReference type="RefSeq" id="WP_066124946.1">
    <property type="nucleotide sequence ID" value="NZ_FKIF01000002.1"/>
</dbReference>
<proteinExistence type="predicted"/>
<evidence type="ECO:0000256" key="1">
    <source>
        <dbReference type="SAM" id="SignalP"/>
    </source>
</evidence>
<dbReference type="OrthoDB" id="4929513at2"/>